<dbReference type="Proteomes" id="UP000887565">
    <property type="component" value="Unplaced"/>
</dbReference>
<protein>
    <submittedName>
        <fullName evidence="2">Uncharacterized protein</fullName>
    </submittedName>
</protein>
<keyword evidence="1" id="KW-1185">Reference proteome</keyword>
<evidence type="ECO:0000313" key="2">
    <source>
        <dbReference type="WBParaSite" id="nRc.2.0.1.t21761-RA"/>
    </source>
</evidence>
<evidence type="ECO:0000313" key="1">
    <source>
        <dbReference type="Proteomes" id="UP000887565"/>
    </source>
</evidence>
<dbReference type="WBParaSite" id="nRc.2.0.1.t21761-RA">
    <property type="protein sequence ID" value="nRc.2.0.1.t21761-RA"/>
    <property type="gene ID" value="nRc.2.0.1.g21761"/>
</dbReference>
<dbReference type="AlphaFoldDB" id="A0A915J5P0"/>
<organism evidence="1 2">
    <name type="scientific">Romanomermis culicivorax</name>
    <name type="common">Nematode worm</name>
    <dbReference type="NCBI Taxonomy" id="13658"/>
    <lineage>
        <taxon>Eukaryota</taxon>
        <taxon>Metazoa</taxon>
        <taxon>Ecdysozoa</taxon>
        <taxon>Nematoda</taxon>
        <taxon>Enoplea</taxon>
        <taxon>Dorylaimia</taxon>
        <taxon>Mermithida</taxon>
        <taxon>Mermithoidea</taxon>
        <taxon>Mermithidae</taxon>
        <taxon>Romanomermis</taxon>
    </lineage>
</organism>
<accession>A0A915J5P0</accession>
<name>A0A915J5P0_ROMCU</name>
<reference evidence="2" key="1">
    <citation type="submission" date="2022-11" db="UniProtKB">
        <authorList>
            <consortium name="WormBaseParasite"/>
        </authorList>
    </citation>
    <scope>IDENTIFICATION</scope>
</reference>
<proteinExistence type="predicted"/>
<sequence length="114" mass="13177">LLRVGLRLTVTFYFDVLCSPSGAYFRIFAIVSVQPRGADFMVECRLAERTIWPNVPVGRTYLLAERTRWVNLIKALAFLPPDLVLETWNHWLVNPPNGLDQVALIHFQEFVDYV</sequence>